<reference evidence="4" key="1">
    <citation type="submission" date="2020-11" db="EMBL/GenBank/DDBJ databases">
        <title>Nocardioides sp. CBS4Y-1, whole genome shotgun sequence.</title>
        <authorList>
            <person name="Tuo L."/>
        </authorList>
    </citation>
    <scope>NUCLEOTIDE SEQUENCE</scope>
    <source>
        <strain evidence="4">CBS4Y-1</strain>
    </source>
</reference>
<proteinExistence type="predicted"/>
<protein>
    <submittedName>
        <fullName evidence="4">Cellulose biosynthesis cyclic di-GMP-binding regulatory protein BcsB</fullName>
    </submittedName>
</protein>
<name>A0A930V1C9_9ACTN</name>
<evidence type="ECO:0000256" key="1">
    <source>
        <dbReference type="SAM" id="MobiDB-lite"/>
    </source>
</evidence>
<keyword evidence="5" id="KW-1185">Reference proteome</keyword>
<dbReference type="RefSeq" id="WP_194504861.1">
    <property type="nucleotide sequence ID" value="NZ_JADIVZ010000013.1"/>
</dbReference>
<sequence length="679" mass="69025">MRARRSLLASTATTVCLTAAFAGAVGTPAIEAAAATAPTGTLVLPDDDTTLPALRSSTPASGVVELAVPDGVKPERVTAKVRLVHPAPNSQRGKVTLTLNGSPVATRQAIDGSSIGTKLTRADVGRQGTVRLGVTYTGPDLTKGCPTVLPVGARLTDVTLTYAGKETAPTSASDFLPASAPRIDVVVLRKAGDDEIAAALNAVASLSAAYPDTTVSMEDANQVLPRVGAGQRVVRIVSGDSFSTDVSERFGLYTLTLTGSGDELVNAASALGSPQLAVAENDELPQVPAASGPASDTEQSLSDLGLRQVSLSGWGLNSVDLPVTQDVFGGNLSGLSLHLVGTHTAVPSGGQAQLDVRVNGLLVGSADLTGDDPSVDLDADVPASKLRPVNDVQIELTGIPNDRGCLPGGAAVPLQVDLDGSQSTLTGTLGRGDTSGFAVLPQAFAGTLPVAVRGDGTVRTAYAIEAGRLITALQHAASDRLDVKLVSPEDLLAGDQAGLLVGASYEDSLALQAPLRLDGGKLADLAGSKLRVKADTPFATLEAVRQNGRDIVMLGSWAPDDANTPLPLVRKVVGRVLDLGWSDLDDDLLIASPGSKPTTLDSGVSASAGSSGNGDGPEASAATTNKYAVWLIGGAGVLLLALLLQLSIAIRKDRRVRTLAASGHDAPSAPGPDPVDPRD</sequence>
<evidence type="ECO:0000313" key="4">
    <source>
        <dbReference type="EMBL" id="MBF4163602.1"/>
    </source>
</evidence>
<dbReference type="PROSITE" id="PS51318">
    <property type="entry name" value="TAT"/>
    <property type="match status" value="1"/>
</dbReference>
<feature type="transmembrane region" description="Helical" evidence="2">
    <location>
        <begin position="627"/>
        <end position="650"/>
    </location>
</feature>
<dbReference type="Gene3D" id="2.60.120.260">
    <property type="entry name" value="Galactose-binding domain-like"/>
    <property type="match status" value="1"/>
</dbReference>
<evidence type="ECO:0000256" key="3">
    <source>
        <dbReference type="SAM" id="SignalP"/>
    </source>
</evidence>
<dbReference type="GO" id="GO:0016020">
    <property type="term" value="C:membrane"/>
    <property type="evidence" value="ECO:0007669"/>
    <property type="project" value="InterPro"/>
</dbReference>
<organism evidence="4 5">
    <name type="scientific">Nocardioides acrostichi</name>
    <dbReference type="NCBI Taxonomy" id="2784339"/>
    <lineage>
        <taxon>Bacteria</taxon>
        <taxon>Bacillati</taxon>
        <taxon>Actinomycetota</taxon>
        <taxon>Actinomycetes</taxon>
        <taxon>Propionibacteriales</taxon>
        <taxon>Nocardioidaceae</taxon>
        <taxon>Nocardioides</taxon>
    </lineage>
</organism>
<feature type="region of interest" description="Disordered" evidence="1">
    <location>
        <begin position="598"/>
        <end position="619"/>
    </location>
</feature>
<dbReference type="InterPro" id="IPR006311">
    <property type="entry name" value="TAT_signal"/>
</dbReference>
<keyword evidence="2" id="KW-0472">Membrane</keyword>
<keyword evidence="3" id="KW-0732">Signal</keyword>
<feature type="signal peptide" evidence="3">
    <location>
        <begin position="1"/>
        <end position="24"/>
    </location>
</feature>
<dbReference type="GO" id="GO:0006011">
    <property type="term" value="P:UDP-alpha-D-glucose metabolic process"/>
    <property type="evidence" value="ECO:0007669"/>
    <property type="project" value="InterPro"/>
</dbReference>
<evidence type="ECO:0000256" key="2">
    <source>
        <dbReference type="SAM" id="Phobius"/>
    </source>
</evidence>
<comment type="caution">
    <text evidence="4">The sequence shown here is derived from an EMBL/GenBank/DDBJ whole genome shotgun (WGS) entry which is preliminary data.</text>
</comment>
<keyword evidence="2" id="KW-0812">Transmembrane</keyword>
<dbReference type="EMBL" id="JADIVZ010000013">
    <property type="protein sequence ID" value="MBF4163602.1"/>
    <property type="molecule type" value="Genomic_DNA"/>
</dbReference>
<gene>
    <name evidence="4" type="ORF">ISG29_18110</name>
</gene>
<evidence type="ECO:0000313" key="5">
    <source>
        <dbReference type="Proteomes" id="UP000656804"/>
    </source>
</evidence>
<feature type="compositionally biased region" description="Pro residues" evidence="1">
    <location>
        <begin position="669"/>
        <end position="679"/>
    </location>
</feature>
<feature type="compositionally biased region" description="Low complexity" evidence="1">
    <location>
        <begin position="601"/>
        <end position="610"/>
    </location>
</feature>
<keyword evidence="2" id="KW-1133">Transmembrane helix</keyword>
<feature type="region of interest" description="Disordered" evidence="1">
    <location>
        <begin position="660"/>
        <end position="679"/>
    </location>
</feature>
<accession>A0A930V1C9</accession>
<dbReference type="Pfam" id="PF03170">
    <property type="entry name" value="BcsB"/>
    <property type="match status" value="1"/>
</dbReference>
<feature type="chain" id="PRO_5039020004" evidence="3">
    <location>
        <begin position="25"/>
        <end position="679"/>
    </location>
</feature>
<dbReference type="InterPro" id="IPR018513">
    <property type="entry name" value="Cell_synthase_bac"/>
</dbReference>
<dbReference type="AlphaFoldDB" id="A0A930V1C9"/>
<dbReference type="Proteomes" id="UP000656804">
    <property type="component" value="Unassembled WGS sequence"/>
</dbReference>